<dbReference type="SMART" id="SM00829">
    <property type="entry name" value="PKS_ER"/>
    <property type="match status" value="1"/>
</dbReference>
<reference evidence="3" key="1">
    <citation type="submission" date="2016-05" db="EMBL/GenBank/DDBJ databases">
        <title>Comparative genomics of biotechnologically important yeasts.</title>
        <authorList>
            <consortium name="DOE Joint Genome Institute"/>
            <person name="Riley R."/>
            <person name="Haridas S."/>
            <person name="Wolfe K.H."/>
            <person name="Lopes M.R."/>
            <person name="Hittinger C.T."/>
            <person name="Goker M."/>
            <person name="Salamov A."/>
            <person name="Wisecaver J."/>
            <person name="Long T.M."/>
            <person name="Aerts A.L."/>
            <person name="Barry K."/>
            <person name="Choi C."/>
            <person name="Clum A."/>
            <person name="Coughlan A.Y."/>
            <person name="Deshpande S."/>
            <person name="Douglass A.P."/>
            <person name="Hanson S.J."/>
            <person name="Klenk H.-P."/>
            <person name="Labutti K."/>
            <person name="Lapidus A."/>
            <person name="Lindquist E."/>
            <person name="Lipzen A."/>
            <person name="Meier-Kolthoff J.P."/>
            <person name="Ohm R.A."/>
            <person name="Otillar R.P."/>
            <person name="Pangilinan J."/>
            <person name="Peng Y."/>
            <person name="Rokas A."/>
            <person name="Rosa C.A."/>
            <person name="Scheuner C."/>
            <person name="Sibirny A.A."/>
            <person name="Slot J.C."/>
            <person name="Stielow J.B."/>
            <person name="Sun H."/>
            <person name="Kurtzman C.P."/>
            <person name="Blackwell M."/>
            <person name="Grigoriev I.V."/>
            <person name="Jeffries T.W."/>
        </authorList>
    </citation>
    <scope>NUCLEOTIDE SEQUENCE [LARGE SCALE GENOMIC DNA]</scope>
    <source>
        <strain evidence="3">NRRL Y-1933</strain>
    </source>
</reference>
<accession>A0A1E4RGP4</accession>
<organism evidence="2 3">
    <name type="scientific">Hyphopichia burtonii NRRL Y-1933</name>
    <dbReference type="NCBI Taxonomy" id="984485"/>
    <lineage>
        <taxon>Eukaryota</taxon>
        <taxon>Fungi</taxon>
        <taxon>Dikarya</taxon>
        <taxon>Ascomycota</taxon>
        <taxon>Saccharomycotina</taxon>
        <taxon>Pichiomycetes</taxon>
        <taxon>Debaryomycetaceae</taxon>
        <taxon>Hyphopichia</taxon>
    </lineage>
</organism>
<evidence type="ECO:0000313" key="2">
    <source>
        <dbReference type="EMBL" id="ODV66428.1"/>
    </source>
</evidence>
<dbReference type="InterPro" id="IPR011032">
    <property type="entry name" value="GroES-like_sf"/>
</dbReference>
<dbReference type="InterPro" id="IPR020843">
    <property type="entry name" value="ER"/>
</dbReference>
<dbReference type="Pfam" id="PF00107">
    <property type="entry name" value="ADH_zinc_N"/>
    <property type="match status" value="1"/>
</dbReference>
<dbReference type="CDD" id="cd08249">
    <property type="entry name" value="enoyl_reductase_like"/>
    <property type="match status" value="1"/>
</dbReference>
<feature type="domain" description="Enoyl reductase (ER)" evidence="1">
    <location>
        <begin position="11"/>
        <end position="360"/>
    </location>
</feature>
<dbReference type="PANTHER" id="PTHR45348:SF2">
    <property type="entry name" value="ZINC-TYPE ALCOHOL DEHYDROGENASE-LIKE PROTEIN C2E1P3.01"/>
    <property type="match status" value="1"/>
</dbReference>
<dbReference type="SUPFAM" id="SSF51735">
    <property type="entry name" value="NAD(P)-binding Rossmann-fold domains"/>
    <property type="match status" value="1"/>
</dbReference>
<dbReference type="STRING" id="984485.A0A1E4RGP4"/>
<dbReference type="GO" id="GO:0016651">
    <property type="term" value="F:oxidoreductase activity, acting on NAD(P)H"/>
    <property type="evidence" value="ECO:0007669"/>
    <property type="project" value="InterPro"/>
</dbReference>
<sequence>MSQIKASIFTGSTEFGKLAEEGQIAVPEISDTQLLVKNVAVAANPTDWKHIIIGMGGKKGCVIGSDIAGYVEKVGSKVTNFKKGDAVAATLRGNCVANNGGFAEYTAVEQVLAQKIPNIQEKALSVGDCPPSTIDSFEAAASYSLSLATVGVSFSHNFQFKETDSSNADKYVLIWGGATSSGIFAIQVAKSIYGFKVITTASKKHHDFLKSLGADVTFDYKDANVVEQIKDFGKGKIQYAYDTVSSSQTLQQVYDATEGSENVEIDNLLFLSAKNIKTDEKRDVKFHVTLVYLASGHDQNGIESTPKLQQDFNHFWQDLVPDYLPKFKTPALKVLNPGYGSVNEALDLLRNNKVSGQKVVFRI</sequence>
<dbReference type="InterPro" id="IPR013154">
    <property type="entry name" value="ADH-like_N"/>
</dbReference>
<proteinExistence type="predicted"/>
<dbReference type="EMBL" id="KV454542">
    <property type="protein sequence ID" value="ODV66428.1"/>
    <property type="molecule type" value="Genomic_DNA"/>
</dbReference>
<dbReference type="RefSeq" id="XP_020075495.1">
    <property type="nucleotide sequence ID" value="XM_020221455.1"/>
</dbReference>
<protein>
    <submittedName>
        <fullName evidence="2">GroES-like protein</fullName>
    </submittedName>
</protein>
<dbReference type="InterPro" id="IPR036291">
    <property type="entry name" value="NAD(P)-bd_dom_sf"/>
</dbReference>
<evidence type="ECO:0000259" key="1">
    <source>
        <dbReference type="SMART" id="SM00829"/>
    </source>
</evidence>
<dbReference type="GeneID" id="30996004"/>
<name>A0A1E4RGP4_9ASCO</name>
<dbReference type="AlphaFoldDB" id="A0A1E4RGP4"/>
<dbReference type="InterPro" id="IPR013149">
    <property type="entry name" value="ADH-like_C"/>
</dbReference>
<dbReference type="Gene3D" id="3.90.180.10">
    <property type="entry name" value="Medium-chain alcohol dehydrogenases, catalytic domain"/>
    <property type="match status" value="1"/>
</dbReference>
<dbReference type="PANTHER" id="PTHR45348">
    <property type="entry name" value="HYPOTHETICAL OXIDOREDUCTASE (EUROFUNG)"/>
    <property type="match status" value="1"/>
</dbReference>
<dbReference type="Proteomes" id="UP000095085">
    <property type="component" value="Unassembled WGS sequence"/>
</dbReference>
<dbReference type="SUPFAM" id="SSF50129">
    <property type="entry name" value="GroES-like"/>
    <property type="match status" value="1"/>
</dbReference>
<evidence type="ECO:0000313" key="3">
    <source>
        <dbReference type="Proteomes" id="UP000095085"/>
    </source>
</evidence>
<keyword evidence="3" id="KW-1185">Reference proteome</keyword>
<dbReference type="Gene3D" id="3.40.50.720">
    <property type="entry name" value="NAD(P)-binding Rossmann-like Domain"/>
    <property type="match status" value="1"/>
</dbReference>
<dbReference type="Pfam" id="PF08240">
    <property type="entry name" value="ADH_N"/>
    <property type="match status" value="1"/>
</dbReference>
<dbReference type="InterPro" id="IPR047122">
    <property type="entry name" value="Trans-enoyl_RdTase-like"/>
</dbReference>
<dbReference type="OrthoDB" id="9992527at2759"/>
<gene>
    <name evidence="2" type="ORF">HYPBUDRAFT_153274</name>
</gene>